<dbReference type="EMBL" id="JACATZ010000003">
    <property type="protein sequence ID" value="NWJ47352.1"/>
    <property type="molecule type" value="Genomic_DNA"/>
</dbReference>
<dbReference type="Proteomes" id="UP000521676">
    <property type="component" value="Unassembled WGS sequence"/>
</dbReference>
<evidence type="ECO:0000313" key="4">
    <source>
        <dbReference type="Proteomes" id="UP000521676"/>
    </source>
</evidence>
<reference evidence="2 4" key="1">
    <citation type="submission" date="2020-06" db="EMBL/GenBank/DDBJ databases">
        <title>Anoxygenic phototrophic Chloroflexota member uses a Type I reaction center.</title>
        <authorList>
            <person name="Tsuji J.M."/>
            <person name="Shaw N.A."/>
            <person name="Nagashima S."/>
            <person name="Venkiteswaran J."/>
            <person name="Schiff S.L."/>
            <person name="Hanada S."/>
            <person name="Tank M."/>
            <person name="Neufeld J.D."/>
        </authorList>
    </citation>
    <scope>NUCLEOTIDE SEQUENCE [LARGE SCALE GENOMIC DNA]</scope>
    <source>
        <strain evidence="2">L227-S17</strain>
    </source>
</reference>
<accession>A0A8T7M5U0</accession>
<gene>
    <name evidence="2" type="ORF">HXX08_15955</name>
    <name evidence="3" type="ORF">OZ401_002871</name>
</gene>
<dbReference type="EMBL" id="CP128400">
    <property type="protein sequence ID" value="WJW69266.1"/>
    <property type="molecule type" value="Genomic_DNA"/>
</dbReference>
<dbReference type="RefSeq" id="WP_341471154.1">
    <property type="nucleotide sequence ID" value="NZ_CP128400.1"/>
</dbReference>
<proteinExistence type="predicted"/>
<dbReference type="InterPro" id="IPR039564">
    <property type="entry name" value="Peptidase_C39-like"/>
</dbReference>
<sequence>MKRQSNFSFLNMLILLGFIALALLIISSMLSRKEGDKVAFFGGDSGGLFRAQVAGISSDLGGLTLPAFSQRDRQQYLDDAEYNLWSASACSATATAALLNGLGKQVRTSDVLAIMRENNAISPDRGLYDYSVFKKIGDRFNLRTDYREGGDLNSHFNSIISNLKSGTPVIINVIDAQFFPNGHFIAAFRYNSDDTVSVVNPDPLPGRPVIQNWTVDALKTYFSRSPRSAAFFLRT</sequence>
<name>A0A8T7M5U0_9CHLR</name>
<keyword evidence="5" id="KW-1185">Reference proteome</keyword>
<organism evidence="2 4">
    <name type="scientific">Candidatus Chlorohelix allophototropha</name>
    <dbReference type="NCBI Taxonomy" id="3003348"/>
    <lineage>
        <taxon>Bacteria</taxon>
        <taxon>Bacillati</taxon>
        <taxon>Chloroflexota</taxon>
        <taxon>Chloroflexia</taxon>
        <taxon>Candidatus Chloroheliales</taxon>
        <taxon>Candidatus Chloroheliaceae</taxon>
        <taxon>Candidatus Chlorohelix</taxon>
    </lineage>
</organism>
<evidence type="ECO:0000313" key="2">
    <source>
        <dbReference type="EMBL" id="NWJ47352.1"/>
    </source>
</evidence>
<evidence type="ECO:0000259" key="1">
    <source>
        <dbReference type="Pfam" id="PF13529"/>
    </source>
</evidence>
<dbReference type="Proteomes" id="UP001431572">
    <property type="component" value="Chromosome 2"/>
</dbReference>
<reference evidence="3" key="2">
    <citation type="journal article" date="2024" name="Nature">
        <title>Anoxygenic phototroph of the Chloroflexota uses a type I reaction centre.</title>
        <authorList>
            <person name="Tsuji J.M."/>
            <person name="Shaw N.A."/>
            <person name="Nagashima S."/>
            <person name="Venkiteswaran J.J."/>
            <person name="Schiff S.L."/>
            <person name="Watanabe T."/>
            <person name="Fukui M."/>
            <person name="Hanada S."/>
            <person name="Tank M."/>
            <person name="Neufeld J.D."/>
        </authorList>
    </citation>
    <scope>NUCLEOTIDE SEQUENCE</scope>
    <source>
        <strain evidence="3">L227-S17</strain>
    </source>
</reference>
<evidence type="ECO:0000313" key="3">
    <source>
        <dbReference type="EMBL" id="WJW69266.1"/>
    </source>
</evidence>
<dbReference type="Pfam" id="PF13529">
    <property type="entry name" value="Peptidase_C39_2"/>
    <property type="match status" value="1"/>
</dbReference>
<protein>
    <submittedName>
        <fullName evidence="2">C39 family peptidase</fullName>
    </submittedName>
</protein>
<evidence type="ECO:0000313" key="5">
    <source>
        <dbReference type="Proteomes" id="UP001431572"/>
    </source>
</evidence>
<dbReference type="AlphaFoldDB" id="A0A8T7M5U0"/>
<feature type="domain" description="Peptidase C39-like" evidence="1">
    <location>
        <begin position="66"/>
        <end position="201"/>
    </location>
</feature>